<keyword evidence="4" id="KW-1185">Reference proteome</keyword>
<evidence type="ECO:0000259" key="2">
    <source>
        <dbReference type="Pfam" id="PF00892"/>
    </source>
</evidence>
<dbReference type="EMBL" id="LFYT02000001">
    <property type="protein sequence ID" value="PVE44711.1"/>
    <property type="molecule type" value="Genomic_DNA"/>
</dbReference>
<feature type="transmembrane region" description="Helical" evidence="1">
    <location>
        <begin position="106"/>
        <end position="127"/>
    </location>
</feature>
<evidence type="ECO:0000313" key="3">
    <source>
        <dbReference type="EMBL" id="PVE44711.1"/>
    </source>
</evidence>
<dbReference type="RefSeq" id="WP_053172696.1">
    <property type="nucleotide sequence ID" value="NZ_LFYT02000001.1"/>
</dbReference>
<organism evidence="3 4">
    <name type="scientific">Limnohabitans planktonicus II-D5</name>
    <dbReference type="NCBI Taxonomy" id="1293045"/>
    <lineage>
        <taxon>Bacteria</taxon>
        <taxon>Pseudomonadati</taxon>
        <taxon>Pseudomonadota</taxon>
        <taxon>Betaproteobacteria</taxon>
        <taxon>Burkholderiales</taxon>
        <taxon>Comamonadaceae</taxon>
        <taxon>Limnohabitans</taxon>
    </lineage>
</organism>
<feature type="transmembrane region" description="Helical" evidence="1">
    <location>
        <begin position="200"/>
        <end position="218"/>
    </location>
</feature>
<dbReference type="PANTHER" id="PTHR22911">
    <property type="entry name" value="ACYL-MALONYL CONDENSING ENZYME-RELATED"/>
    <property type="match status" value="1"/>
</dbReference>
<reference evidence="3" key="1">
    <citation type="submission" date="2017-04" db="EMBL/GenBank/DDBJ databases">
        <title>Unexpected and diverse lifestyles within the genus Limnohabitans.</title>
        <authorList>
            <person name="Kasalicky V."/>
            <person name="Mehrshad M."/>
            <person name="Andrei S.-A."/>
            <person name="Salcher M."/>
            <person name="Kratochvilova H."/>
            <person name="Simek K."/>
            <person name="Ghai R."/>
        </authorList>
    </citation>
    <scope>NUCLEOTIDE SEQUENCE [LARGE SCALE GENOMIC DNA]</scope>
    <source>
        <strain evidence="3">II-D5</strain>
    </source>
</reference>
<keyword evidence="1" id="KW-0472">Membrane</keyword>
<dbReference type="OrthoDB" id="8682842at2"/>
<sequence length="307" mass="32354">MSSQPSPSLPLPSLTLTGFLTLLLIAFMMGANHVAARTAFNHGVDVVTAVTFRSTVTALVVALILWQQKVVLQVNSRQRKFLLLIGGLIAVQSVCLYSSVARLPVALALLAFNTYPLATALWARLLYGHRPERAVLLAMPVLFLGLALALDVLGAASGLGAAQQWGQIGVGVAFALAASATFGLALVLTQHEAADVDGRLRTFTTMGTVAVLALVVVLTQTGLHLPTASAGWWGLGLLTFLYGTAFTIMFTVLPKLGVVGNSAIMNVEPVFALVLAWALLGQSIAMMQLAGALLVVATVMWLGLRKR</sequence>
<feature type="transmembrane region" description="Helical" evidence="1">
    <location>
        <begin position="81"/>
        <end position="100"/>
    </location>
</feature>
<feature type="domain" description="EamA" evidence="2">
    <location>
        <begin position="17"/>
        <end position="149"/>
    </location>
</feature>
<dbReference type="Proteomes" id="UP000037507">
    <property type="component" value="Unassembled WGS sequence"/>
</dbReference>
<feature type="domain" description="EamA" evidence="2">
    <location>
        <begin position="171"/>
        <end position="302"/>
    </location>
</feature>
<dbReference type="GO" id="GO:0016020">
    <property type="term" value="C:membrane"/>
    <property type="evidence" value="ECO:0007669"/>
    <property type="project" value="InterPro"/>
</dbReference>
<gene>
    <name evidence="3" type="ORF">H663_001480</name>
</gene>
<proteinExistence type="predicted"/>
<evidence type="ECO:0000256" key="1">
    <source>
        <dbReference type="SAM" id="Phobius"/>
    </source>
</evidence>
<dbReference type="InterPro" id="IPR000620">
    <property type="entry name" value="EamA_dom"/>
</dbReference>
<comment type="caution">
    <text evidence="3">The sequence shown here is derived from an EMBL/GenBank/DDBJ whole genome shotgun (WGS) entry which is preliminary data.</text>
</comment>
<feature type="transmembrane region" description="Helical" evidence="1">
    <location>
        <begin position="263"/>
        <end position="280"/>
    </location>
</feature>
<accession>A0A2T7UJ82</accession>
<dbReference type="Pfam" id="PF00892">
    <property type="entry name" value="EamA"/>
    <property type="match status" value="2"/>
</dbReference>
<dbReference type="PANTHER" id="PTHR22911:SF79">
    <property type="entry name" value="MOBA-LIKE NTP TRANSFERASE DOMAIN-CONTAINING PROTEIN"/>
    <property type="match status" value="1"/>
</dbReference>
<feature type="transmembrane region" description="Helical" evidence="1">
    <location>
        <begin position="134"/>
        <end position="156"/>
    </location>
</feature>
<feature type="transmembrane region" description="Helical" evidence="1">
    <location>
        <begin position="168"/>
        <end position="188"/>
    </location>
</feature>
<dbReference type="InterPro" id="IPR037185">
    <property type="entry name" value="EmrE-like"/>
</dbReference>
<dbReference type="STRING" id="1293045.H663_10185"/>
<dbReference type="AlphaFoldDB" id="A0A2T7UJ82"/>
<dbReference type="SUPFAM" id="SSF103481">
    <property type="entry name" value="Multidrug resistance efflux transporter EmrE"/>
    <property type="match status" value="2"/>
</dbReference>
<feature type="transmembrane region" description="Helical" evidence="1">
    <location>
        <begin position="286"/>
        <end position="304"/>
    </location>
</feature>
<keyword evidence="1" id="KW-0812">Transmembrane</keyword>
<keyword evidence="1" id="KW-1133">Transmembrane helix</keyword>
<protein>
    <submittedName>
        <fullName evidence="3">EamA family transporter</fullName>
    </submittedName>
</protein>
<feature type="transmembrane region" description="Helical" evidence="1">
    <location>
        <begin position="230"/>
        <end position="251"/>
    </location>
</feature>
<feature type="transmembrane region" description="Helical" evidence="1">
    <location>
        <begin position="46"/>
        <end position="66"/>
    </location>
</feature>
<name>A0A2T7UJ82_9BURK</name>
<evidence type="ECO:0000313" key="4">
    <source>
        <dbReference type="Proteomes" id="UP000037507"/>
    </source>
</evidence>